<accession>A0A814TY17</accession>
<dbReference type="EMBL" id="CAJNOT010001226">
    <property type="protein sequence ID" value="CAF1167343.1"/>
    <property type="molecule type" value="Genomic_DNA"/>
</dbReference>
<comment type="caution">
    <text evidence="2">The sequence shown here is derived from an EMBL/GenBank/DDBJ whole genome shotgun (WGS) entry which is preliminary data.</text>
</comment>
<keyword evidence="1" id="KW-0812">Transmembrane</keyword>
<name>A0A814TY17_9BILA</name>
<evidence type="ECO:0000256" key="1">
    <source>
        <dbReference type="SAM" id="Phobius"/>
    </source>
</evidence>
<organism evidence="2 3">
    <name type="scientific">Rotaria sordida</name>
    <dbReference type="NCBI Taxonomy" id="392033"/>
    <lineage>
        <taxon>Eukaryota</taxon>
        <taxon>Metazoa</taxon>
        <taxon>Spiralia</taxon>
        <taxon>Gnathifera</taxon>
        <taxon>Rotifera</taxon>
        <taxon>Eurotatoria</taxon>
        <taxon>Bdelloidea</taxon>
        <taxon>Philodinida</taxon>
        <taxon>Philodinidae</taxon>
        <taxon>Rotaria</taxon>
    </lineage>
</organism>
<sequence>MIINSSNKVKVSPSSKTIVSAARSRTIRASRELNLFSDNPFWSPILTLNEQILSTRLFLIFISISLLVVIGYASLTIRTHDRTLNKFSISDFERLETLYPSTINVPCTEVSIPFNKFLDFSPRFHQICLSPFIGKKWISSLFLLNATSHNILDFRTFAFSQYRSLRLLCHLARQAVNDTHRTFNSTHLVNRNAFSRAQFNEIASVLTDNLRRNVLTNEKRTARVVSTIIAQNRLLSALHTNYYVQSIPGSRTYTTFHTVYLEINETENSFCDCLLKANQCTYPAGAFYNWTLPELGKPAKNNPPPQFQASKFFFDYIKKNYC</sequence>
<protein>
    <submittedName>
        <fullName evidence="2">Uncharacterized protein</fullName>
    </submittedName>
</protein>
<keyword evidence="1" id="KW-0472">Membrane</keyword>
<proteinExistence type="predicted"/>
<feature type="transmembrane region" description="Helical" evidence="1">
    <location>
        <begin position="57"/>
        <end position="77"/>
    </location>
</feature>
<reference evidence="2" key="1">
    <citation type="submission" date="2021-02" db="EMBL/GenBank/DDBJ databases">
        <authorList>
            <person name="Nowell W R."/>
        </authorList>
    </citation>
    <scope>NUCLEOTIDE SEQUENCE</scope>
</reference>
<gene>
    <name evidence="2" type="ORF">ZHD862_LOCUS21020</name>
</gene>
<keyword evidence="1" id="KW-1133">Transmembrane helix</keyword>
<evidence type="ECO:0000313" key="2">
    <source>
        <dbReference type="EMBL" id="CAF1167343.1"/>
    </source>
</evidence>
<dbReference type="Proteomes" id="UP000663864">
    <property type="component" value="Unassembled WGS sequence"/>
</dbReference>
<dbReference type="AlphaFoldDB" id="A0A814TY17"/>
<evidence type="ECO:0000313" key="3">
    <source>
        <dbReference type="Proteomes" id="UP000663864"/>
    </source>
</evidence>